<dbReference type="PANTHER" id="PTHR43792:SF1">
    <property type="entry name" value="N-ACETYLTRANSFERASE DOMAIN-CONTAINING PROTEIN"/>
    <property type="match status" value="1"/>
</dbReference>
<protein>
    <submittedName>
        <fullName evidence="2">GNAT family N-acetyltransferase</fullName>
    </submittedName>
</protein>
<dbReference type="InterPro" id="IPR051531">
    <property type="entry name" value="N-acetyltransferase"/>
</dbReference>
<organism evidence="2 3">
    <name type="scientific">Rhizobium rhizogenes</name>
    <name type="common">Agrobacterium rhizogenes</name>
    <dbReference type="NCBI Taxonomy" id="359"/>
    <lineage>
        <taxon>Bacteria</taxon>
        <taxon>Pseudomonadati</taxon>
        <taxon>Pseudomonadota</taxon>
        <taxon>Alphaproteobacteria</taxon>
        <taxon>Hyphomicrobiales</taxon>
        <taxon>Rhizobiaceae</taxon>
        <taxon>Rhizobium/Agrobacterium group</taxon>
        <taxon>Rhizobium</taxon>
    </lineage>
</organism>
<dbReference type="Pfam" id="PF13302">
    <property type="entry name" value="Acetyltransf_3"/>
    <property type="match status" value="1"/>
</dbReference>
<dbReference type="AlphaFoldDB" id="A0AA92C516"/>
<dbReference type="GO" id="GO:0016747">
    <property type="term" value="F:acyltransferase activity, transferring groups other than amino-acyl groups"/>
    <property type="evidence" value="ECO:0007669"/>
    <property type="project" value="InterPro"/>
</dbReference>
<dbReference type="Proteomes" id="UP000244335">
    <property type="component" value="Unassembled WGS sequence"/>
</dbReference>
<reference evidence="2 3" key="1">
    <citation type="submission" date="2018-04" db="EMBL/GenBank/DDBJ databases">
        <authorList>
            <person name="Hagen T."/>
        </authorList>
    </citation>
    <scope>NUCLEOTIDE SEQUENCE [LARGE SCALE GENOMIC DNA]</scope>
    <source>
        <strain evidence="2 3">TPD7009</strain>
    </source>
</reference>
<dbReference type="Gene3D" id="3.40.630.30">
    <property type="match status" value="1"/>
</dbReference>
<sequence>MREQVILETERLKVTMWAPGDVTLVHQLHSTIETTRYLTGSAPWSNEKCEERLSRWIDDHYSYGTTKYKLLSRDDDRFLGRAGFSFFGGERPDFELGYSLCQTEWGRGYATEIGMALRNWFFDRKIADKFIAFTHPDNIASQKVLTKIGMRPCQPMTVEGLVCPTFDYTAAMHDQIAARLS</sequence>
<evidence type="ECO:0000313" key="2">
    <source>
        <dbReference type="EMBL" id="PVE55449.1"/>
    </source>
</evidence>
<evidence type="ECO:0000259" key="1">
    <source>
        <dbReference type="Pfam" id="PF13302"/>
    </source>
</evidence>
<proteinExistence type="predicted"/>
<dbReference type="InterPro" id="IPR016181">
    <property type="entry name" value="Acyl_CoA_acyltransferase"/>
</dbReference>
<dbReference type="InterPro" id="IPR000182">
    <property type="entry name" value="GNAT_dom"/>
</dbReference>
<feature type="domain" description="N-acetyltransferase" evidence="1">
    <location>
        <begin position="11"/>
        <end position="151"/>
    </location>
</feature>
<name>A0AA92C516_RHIRH</name>
<gene>
    <name evidence="2" type="ORF">DC430_09695</name>
</gene>
<evidence type="ECO:0000313" key="3">
    <source>
        <dbReference type="Proteomes" id="UP000244335"/>
    </source>
</evidence>
<dbReference type="PANTHER" id="PTHR43792">
    <property type="entry name" value="GNAT FAMILY, PUTATIVE (AFU_ORTHOLOGUE AFUA_3G00765)-RELATED-RELATED"/>
    <property type="match status" value="1"/>
</dbReference>
<comment type="caution">
    <text evidence="2">The sequence shown here is derived from an EMBL/GenBank/DDBJ whole genome shotgun (WGS) entry which is preliminary data.</text>
</comment>
<dbReference type="SUPFAM" id="SSF55729">
    <property type="entry name" value="Acyl-CoA N-acyltransferases (Nat)"/>
    <property type="match status" value="1"/>
</dbReference>
<dbReference type="EMBL" id="QDFR01000002">
    <property type="protein sequence ID" value="PVE55449.1"/>
    <property type="molecule type" value="Genomic_DNA"/>
</dbReference>
<accession>A0AA92C516</accession>
<dbReference type="RefSeq" id="WP_116493436.1">
    <property type="nucleotide sequence ID" value="NZ_QDFR01000002.1"/>
</dbReference>